<dbReference type="Pfam" id="PF00501">
    <property type="entry name" value="AMP-binding"/>
    <property type="match status" value="1"/>
</dbReference>
<dbReference type="PANTHER" id="PTHR24096:SF353">
    <property type="entry name" value="GH16244P-RELATED"/>
    <property type="match status" value="1"/>
</dbReference>
<comment type="caution">
    <text evidence="2">The sequence shown here is derived from an EMBL/GenBank/DDBJ whole genome shotgun (WGS) entry which is preliminary data.</text>
</comment>
<organism evidence="2 3">
    <name type="scientific">Beauveria brongniartii RCEF 3172</name>
    <dbReference type="NCBI Taxonomy" id="1081107"/>
    <lineage>
        <taxon>Eukaryota</taxon>
        <taxon>Fungi</taxon>
        <taxon>Dikarya</taxon>
        <taxon>Ascomycota</taxon>
        <taxon>Pezizomycotina</taxon>
        <taxon>Sordariomycetes</taxon>
        <taxon>Hypocreomycetidae</taxon>
        <taxon>Hypocreales</taxon>
        <taxon>Cordycipitaceae</taxon>
        <taxon>Beauveria</taxon>
        <taxon>Beauveria brongniartii</taxon>
    </lineage>
</organism>
<dbReference type="GO" id="GO:0046949">
    <property type="term" value="P:fatty-acyl-CoA biosynthetic process"/>
    <property type="evidence" value="ECO:0007669"/>
    <property type="project" value="TreeGrafter"/>
</dbReference>
<accession>A0A167BUK1</accession>
<keyword evidence="2" id="KW-0436">Ligase</keyword>
<evidence type="ECO:0000313" key="3">
    <source>
        <dbReference type="Proteomes" id="UP000076863"/>
    </source>
</evidence>
<reference evidence="2 3" key="1">
    <citation type="journal article" date="2016" name="Genome Biol. Evol.">
        <title>Divergent and convergent evolution of fungal pathogenicity.</title>
        <authorList>
            <person name="Shang Y."/>
            <person name="Xiao G."/>
            <person name="Zheng P."/>
            <person name="Cen K."/>
            <person name="Zhan S."/>
            <person name="Wang C."/>
        </authorList>
    </citation>
    <scope>NUCLEOTIDE SEQUENCE [LARGE SCALE GENOMIC DNA]</scope>
    <source>
        <strain evidence="2 3">RCEF 3172</strain>
    </source>
</reference>
<evidence type="ECO:0000313" key="2">
    <source>
        <dbReference type="EMBL" id="OAA40427.1"/>
    </source>
</evidence>
<dbReference type="SUPFAM" id="SSF56801">
    <property type="entry name" value="Acetyl-CoA synthetase-like"/>
    <property type="match status" value="1"/>
</dbReference>
<dbReference type="InterPro" id="IPR042099">
    <property type="entry name" value="ANL_N_sf"/>
</dbReference>
<dbReference type="AlphaFoldDB" id="A0A167BUK1"/>
<dbReference type="EMBL" id="AZHA01000019">
    <property type="protein sequence ID" value="OAA40427.1"/>
    <property type="molecule type" value="Genomic_DNA"/>
</dbReference>
<dbReference type="Proteomes" id="UP000076863">
    <property type="component" value="Unassembled WGS sequence"/>
</dbReference>
<dbReference type="OrthoDB" id="10253869at2759"/>
<dbReference type="PANTHER" id="PTHR24096">
    <property type="entry name" value="LONG-CHAIN-FATTY-ACID--COA LIGASE"/>
    <property type="match status" value="1"/>
</dbReference>
<evidence type="ECO:0000259" key="1">
    <source>
        <dbReference type="Pfam" id="PF00501"/>
    </source>
</evidence>
<dbReference type="GO" id="GO:0004467">
    <property type="term" value="F:long-chain fatty acid-CoA ligase activity"/>
    <property type="evidence" value="ECO:0007669"/>
    <property type="project" value="TreeGrafter"/>
</dbReference>
<keyword evidence="3" id="KW-1185">Reference proteome</keyword>
<gene>
    <name evidence="2" type="ORF">BBO_06011</name>
</gene>
<protein>
    <submittedName>
        <fullName evidence="2">Fatty-acid-CoA ligase</fullName>
    </submittedName>
</protein>
<dbReference type="InterPro" id="IPR000873">
    <property type="entry name" value="AMP-dep_synth/lig_dom"/>
</dbReference>
<dbReference type="Gene3D" id="3.40.50.12780">
    <property type="entry name" value="N-terminal domain of ligase-like"/>
    <property type="match status" value="1"/>
</dbReference>
<proteinExistence type="predicted"/>
<feature type="domain" description="AMP-dependent synthetase/ligase" evidence="1">
    <location>
        <begin position="101"/>
        <end position="457"/>
    </location>
</feature>
<name>A0A167BUK1_9HYPO</name>
<sequence>MATSAFLDGGKLGPRDPTSSLWDMIHTCTSKYPDRPALLSPTQPANLYKRLTEYRGPERKHAESFIYRFLKRAADPWYHFSSYALSWVVPPPPGKTGYLVWSFEELQRASVRLGRYLRDCGIKTGSTVVSLLPVSAEWALVMSTCALNGYVIATLDHRLLDAENLDMLQESIDELCPSLFVVATAREAMSVAMLKSRQVASGICLAQLPPTHPAGWVSIHDIAESEPPGGAVAPLATYDAERTAMIVYTSGSSDKPKGCAIQSSLLAQSLSVISGVPLLPCTGTVISGSAAQSRCPFLLLGIWASGNSAAVNAATPNGETLLMSMVATRPVSISLLVGQLGSIYSSPKLTKDATRSIRIVILIGSTITKASIKRAGEVFPNATIQTGFGMTEAANITTWESKIPKTETFPTWNGIAASGMIAPGAKLKVVDGNGAICCRNEIGQLHLGGSSIVSGYLGGARANLFYKEDCHVWYICGDSALVDDDGYIYVVGRSNSIFERDGRVVIPASVENLLEMQFTKSIVAVTDITLSSGKRGLFAVFQGTIPWSYDKINEFVSREIGRSHRIDGVANLAELGFNSWPTSIAGKIGYSALKTAAENLLYARLACSVTSDSVASMP</sequence>